<sequence length="28" mass="3312">MALKQPIIKSINVPYVYKKQVFHKPVNK</sequence>
<organism evidence="1">
    <name type="scientific">marine metagenome</name>
    <dbReference type="NCBI Taxonomy" id="408172"/>
    <lineage>
        <taxon>unclassified sequences</taxon>
        <taxon>metagenomes</taxon>
        <taxon>ecological metagenomes</taxon>
    </lineage>
</organism>
<name>A0A381VU36_9ZZZZ</name>
<protein>
    <submittedName>
        <fullName evidence="1">Uncharacterized protein</fullName>
    </submittedName>
</protein>
<gene>
    <name evidence="1" type="ORF">METZ01_LOCUS96435</name>
</gene>
<reference evidence="1" key="1">
    <citation type="submission" date="2018-05" db="EMBL/GenBank/DDBJ databases">
        <authorList>
            <person name="Lanie J.A."/>
            <person name="Ng W.-L."/>
            <person name="Kazmierczak K.M."/>
            <person name="Andrzejewski T.M."/>
            <person name="Davidsen T.M."/>
            <person name="Wayne K.J."/>
            <person name="Tettelin H."/>
            <person name="Glass J.I."/>
            <person name="Rusch D."/>
            <person name="Podicherti R."/>
            <person name="Tsui H.-C.T."/>
            <person name="Winkler M.E."/>
        </authorList>
    </citation>
    <scope>NUCLEOTIDE SEQUENCE</scope>
</reference>
<accession>A0A381VU36</accession>
<proteinExistence type="predicted"/>
<evidence type="ECO:0000313" key="1">
    <source>
        <dbReference type="EMBL" id="SVA43581.1"/>
    </source>
</evidence>
<dbReference type="EMBL" id="UINC01009732">
    <property type="protein sequence ID" value="SVA43581.1"/>
    <property type="molecule type" value="Genomic_DNA"/>
</dbReference>
<dbReference type="AlphaFoldDB" id="A0A381VU36"/>